<name>A0A9N8KUF9_CHRIL</name>
<keyword evidence="9" id="KW-0539">Nucleus</keyword>
<evidence type="ECO:0000256" key="2">
    <source>
        <dbReference type="ARBA" id="ARBA00007269"/>
    </source>
</evidence>
<evidence type="ECO:0000259" key="14">
    <source>
        <dbReference type="PROSITE" id="PS51061"/>
    </source>
</evidence>
<dbReference type="InterPro" id="IPR019787">
    <property type="entry name" value="Znf_PHD-finger"/>
</dbReference>
<evidence type="ECO:0000256" key="9">
    <source>
        <dbReference type="ARBA" id="ARBA00023242"/>
    </source>
</evidence>
<dbReference type="CDD" id="cd06008">
    <property type="entry name" value="NF-X1-zinc-finger"/>
    <property type="match status" value="7"/>
</dbReference>
<keyword evidence="5 10" id="KW-0863">Zinc-finger</keyword>
<dbReference type="GO" id="GO:0000981">
    <property type="term" value="F:DNA-binding transcription factor activity, RNA polymerase II-specific"/>
    <property type="evidence" value="ECO:0007669"/>
    <property type="project" value="TreeGrafter"/>
</dbReference>
<dbReference type="PROSITE" id="PS51061">
    <property type="entry name" value="R3H"/>
    <property type="match status" value="1"/>
</dbReference>
<evidence type="ECO:0000313" key="15">
    <source>
        <dbReference type="EMBL" id="CAD0199300.1"/>
    </source>
</evidence>
<evidence type="ECO:0000259" key="13">
    <source>
        <dbReference type="PROSITE" id="PS50089"/>
    </source>
</evidence>
<dbReference type="GO" id="GO:0000122">
    <property type="term" value="P:negative regulation of transcription by RNA polymerase II"/>
    <property type="evidence" value="ECO:0007669"/>
    <property type="project" value="TreeGrafter"/>
</dbReference>
<dbReference type="Pfam" id="PF01424">
    <property type="entry name" value="R3H"/>
    <property type="match status" value="1"/>
</dbReference>
<dbReference type="InterPro" id="IPR034078">
    <property type="entry name" value="NFX1_fam"/>
</dbReference>
<feature type="compositionally biased region" description="Basic and acidic residues" evidence="11">
    <location>
        <begin position="475"/>
        <end position="484"/>
    </location>
</feature>
<feature type="compositionally biased region" description="Polar residues" evidence="11">
    <location>
        <begin position="1238"/>
        <end position="1247"/>
    </location>
</feature>
<keyword evidence="16" id="KW-1185">Reference proteome</keyword>
<reference evidence="15" key="1">
    <citation type="submission" date="2021-12" db="EMBL/GenBank/DDBJ databases">
        <authorList>
            <person name="King R."/>
        </authorList>
    </citation>
    <scope>NUCLEOTIDE SEQUENCE</scope>
</reference>
<keyword evidence="7" id="KW-0805">Transcription regulation</keyword>
<feature type="domain" description="R3H" evidence="14">
    <location>
        <begin position="1115"/>
        <end position="1183"/>
    </location>
</feature>
<dbReference type="OrthoDB" id="6512771at2759"/>
<feature type="compositionally biased region" description="Basic and acidic residues" evidence="11">
    <location>
        <begin position="396"/>
        <end position="409"/>
    </location>
</feature>
<dbReference type="PANTHER" id="PTHR12360">
    <property type="entry name" value="NUCLEAR TRANSCRIPTION FACTOR, X-BOX BINDING 1 NFX1"/>
    <property type="match status" value="1"/>
</dbReference>
<dbReference type="PANTHER" id="PTHR12360:SF12">
    <property type="entry name" value="TRANSCRIPTIONAL REPRESSOR NF-X1"/>
    <property type="match status" value="1"/>
</dbReference>
<feature type="compositionally biased region" description="Basic and acidic residues" evidence="11">
    <location>
        <begin position="235"/>
        <end position="250"/>
    </location>
</feature>
<evidence type="ECO:0000256" key="3">
    <source>
        <dbReference type="ARBA" id="ARBA00022723"/>
    </source>
</evidence>
<feature type="compositionally biased region" description="Pro residues" evidence="11">
    <location>
        <begin position="1255"/>
        <end position="1269"/>
    </location>
</feature>
<gene>
    <name evidence="15" type="ORF">CINC_LOCUS995</name>
</gene>
<dbReference type="SUPFAM" id="SSF82708">
    <property type="entry name" value="R3H domain"/>
    <property type="match status" value="1"/>
</dbReference>
<dbReference type="GO" id="GO:0008270">
    <property type="term" value="F:zinc ion binding"/>
    <property type="evidence" value="ECO:0007669"/>
    <property type="project" value="UniProtKB-KW"/>
</dbReference>
<keyword evidence="4" id="KW-0677">Repeat</keyword>
<comment type="similarity">
    <text evidence="2">Belongs to the NFX1 family.</text>
</comment>
<dbReference type="GO" id="GO:0000977">
    <property type="term" value="F:RNA polymerase II transcription regulatory region sequence-specific DNA binding"/>
    <property type="evidence" value="ECO:0007669"/>
    <property type="project" value="TreeGrafter"/>
</dbReference>
<feature type="domain" description="RING-type" evidence="13">
    <location>
        <begin position="496"/>
        <end position="543"/>
    </location>
</feature>
<dbReference type="Pfam" id="PF01422">
    <property type="entry name" value="zf-NF-X1"/>
    <property type="match status" value="9"/>
</dbReference>
<dbReference type="InterPro" id="IPR001841">
    <property type="entry name" value="Znf_RING"/>
</dbReference>
<evidence type="ECO:0000256" key="1">
    <source>
        <dbReference type="ARBA" id="ARBA00004123"/>
    </source>
</evidence>
<accession>A0A9N8KUF9</accession>
<sequence>MSQWNNSYAYDNQYQSWNGDPNVQYANQTYYPNRAEPANQYVSFNEFLSQMQNNGAPNTANYSNVQYEAYPTRHYNYQNLPPNPQNPQLDTYGYAVSSNAPNGPEAYQMNVQGPYAPVAPNTNPYTNAMILKSNLTPTATEFVPKGSMMTPSTSTQNIPETITMNDDSEYRNSYVNDSRNQHANTSDSRNNFVNTSESQPVASSKSDTNWRERPQSSQQSNEQNPRSETYQRSQEATRNHELNSRNRDNNYRNYESNSRHESSSRNYESNGRHESNNRNYESNGRHESNNRNYDSNGRHESNNRNYDSNGRHESNSRSYESNTRYDRSQESDVRQSEPSGRQQDTNSRHQDSTSRNYESSSRNYEASNKRGQSKQNYKSKNNDDARTFYNSSISKDSQDVRNGRGEGSGRGKNWVGSQRVRATERNTTEDEQYANTYLKEERTEKREQEREKVTRAEPVQSPARSRNKHQNNDQANKEMTQRERLAEQLDKGTLECLVCCDRVKQFDQVWSCTNCYHVLHLRCIRKWAMSSLVEGKWRCPACQNTSDLIPGEYRCMCGAVRAPEYLRGAAGAHTCGRSCRRPRACPHPCTLLCHPGPCPPCQATVIKHCGCGVETRSVLCSSKLPQVCGRVCGRTLQCGVHKCKNNCHEGPCDDCTDVVTQVCYCPAAKSRSVLCTAESGSCGSWSCGDTCGRVLACGAHVCRAPCHAPPCQPCALRPQAVNTCPCGNTQLPKDSRKSCTDPIPLCGNICAKPLQCGPAGDRHFCKLNCHEGPCPDCPDKTVLQCRCGHSSREVPCADLPEMYNNVLCQKKCNKKLSCGRHRCRTVCCAATVHRCAVVCGRTLSCQTHRCEEFCHTGHCAPCPRVSFEELTCECGAEVVLPPVRCGARAPACSAPCGRARACRHPPHHSCHSGDCPPCVVLTTKRCHGNHEERKTIPCSQEEFSCGLPCGKPLPCGKHTCIKTCHKGPCDTGKCTQPCMEKRPSCGHPCAAACHAGATGAAAACPSAAPCRRAVRATCPCARRSAERPCADNARDYAKMMSALAATKMSEGGSVDLSDVQRPGSMLKTLECDDECRVEARTRQLALALQIRNPDVSAKLAPRYSEHLRATATREPAFAQQIHDKLTELVQLAKKSKQKTRAHSFPSMNWQKRQFIHELCEHFGCESVAYDAEPNRNVVATADKEKSWLPAMSVLEVLAREAGKRRVPGPVLRAPPASAAPHATHAAASTTSNHKATSGWATLTSTNAWAARSQPKPQPAQQPAAPPQPQPEKIDYFDNPPDN</sequence>
<evidence type="ECO:0000256" key="8">
    <source>
        <dbReference type="ARBA" id="ARBA00023163"/>
    </source>
</evidence>
<feature type="compositionally biased region" description="Low complexity" evidence="11">
    <location>
        <begin position="1213"/>
        <end position="1237"/>
    </location>
</feature>
<evidence type="ECO:0000256" key="7">
    <source>
        <dbReference type="ARBA" id="ARBA00023015"/>
    </source>
</evidence>
<feature type="region of interest" description="Disordered" evidence="11">
    <location>
        <begin position="1207"/>
        <end position="1282"/>
    </location>
</feature>
<dbReference type="CDD" id="cd02643">
    <property type="entry name" value="R3H_NF-X1"/>
    <property type="match status" value="1"/>
</dbReference>
<dbReference type="SMART" id="SM00393">
    <property type="entry name" value="R3H"/>
    <property type="match status" value="1"/>
</dbReference>
<dbReference type="GO" id="GO:0005634">
    <property type="term" value="C:nucleus"/>
    <property type="evidence" value="ECO:0007669"/>
    <property type="project" value="UniProtKB-SubCell"/>
</dbReference>
<keyword evidence="3" id="KW-0479">Metal-binding</keyword>
<dbReference type="Gene3D" id="3.30.1370.50">
    <property type="entry name" value="R3H-like domain"/>
    <property type="match status" value="1"/>
</dbReference>
<dbReference type="PROSITE" id="PS50089">
    <property type="entry name" value="ZF_RING_2"/>
    <property type="match status" value="1"/>
</dbReference>
<dbReference type="EMBL" id="LR824013">
    <property type="protein sequence ID" value="CAD0199300.1"/>
    <property type="molecule type" value="Genomic_DNA"/>
</dbReference>
<feature type="region of interest" description="Disordered" evidence="11">
    <location>
        <begin position="170"/>
        <end position="484"/>
    </location>
</feature>
<keyword evidence="6" id="KW-0862">Zinc</keyword>
<feature type="compositionally biased region" description="Low complexity" evidence="11">
    <location>
        <begin position="215"/>
        <end position="228"/>
    </location>
</feature>
<dbReference type="InterPro" id="IPR001374">
    <property type="entry name" value="R3H_dom"/>
</dbReference>
<dbReference type="InterPro" id="IPR036867">
    <property type="entry name" value="R3H_dom_sf"/>
</dbReference>
<dbReference type="SUPFAM" id="SSF57850">
    <property type="entry name" value="RING/U-box"/>
    <property type="match status" value="1"/>
</dbReference>
<dbReference type="PROSITE" id="PS50016">
    <property type="entry name" value="ZF_PHD_2"/>
    <property type="match status" value="1"/>
</dbReference>
<keyword evidence="8" id="KW-0804">Transcription</keyword>
<protein>
    <recommendedName>
        <fullName evidence="17">Protein shuttle craft</fullName>
    </recommendedName>
</protein>
<comment type="subcellular location">
    <subcellularLocation>
        <location evidence="1">Nucleus</location>
    </subcellularLocation>
</comment>
<evidence type="ECO:0000256" key="6">
    <source>
        <dbReference type="ARBA" id="ARBA00022833"/>
    </source>
</evidence>
<feature type="compositionally biased region" description="Basic and acidic residues" evidence="11">
    <location>
        <begin position="438"/>
        <end position="455"/>
    </location>
</feature>
<dbReference type="SMART" id="SM00438">
    <property type="entry name" value="ZnF_NFX"/>
    <property type="match status" value="9"/>
</dbReference>
<proteinExistence type="inferred from homology"/>
<feature type="compositionally biased region" description="Polar residues" evidence="11">
    <location>
        <begin position="353"/>
        <end position="379"/>
    </location>
</feature>
<dbReference type="Proteomes" id="UP001154114">
    <property type="component" value="Chromosome 10"/>
</dbReference>
<evidence type="ECO:0000259" key="12">
    <source>
        <dbReference type="PROSITE" id="PS50016"/>
    </source>
</evidence>
<evidence type="ECO:0008006" key="17">
    <source>
        <dbReference type="Google" id="ProtNLM"/>
    </source>
</evidence>
<feature type="compositionally biased region" description="Polar residues" evidence="11">
    <location>
        <begin position="170"/>
        <end position="207"/>
    </location>
</feature>
<evidence type="ECO:0000256" key="10">
    <source>
        <dbReference type="PROSITE-ProRule" id="PRU00175"/>
    </source>
</evidence>
<organism evidence="15 16">
    <name type="scientific">Chrysodeixis includens</name>
    <name type="common">Soybean looper</name>
    <name type="synonym">Pseudoplusia includens</name>
    <dbReference type="NCBI Taxonomy" id="689277"/>
    <lineage>
        <taxon>Eukaryota</taxon>
        <taxon>Metazoa</taxon>
        <taxon>Ecdysozoa</taxon>
        <taxon>Arthropoda</taxon>
        <taxon>Hexapoda</taxon>
        <taxon>Insecta</taxon>
        <taxon>Pterygota</taxon>
        <taxon>Neoptera</taxon>
        <taxon>Endopterygota</taxon>
        <taxon>Lepidoptera</taxon>
        <taxon>Glossata</taxon>
        <taxon>Ditrysia</taxon>
        <taxon>Noctuoidea</taxon>
        <taxon>Noctuidae</taxon>
        <taxon>Plusiinae</taxon>
        <taxon>Chrysodeixis</taxon>
    </lineage>
</organism>
<evidence type="ECO:0000313" key="16">
    <source>
        <dbReference type="Proteomes" id="UP001154114"/>
    </source>
</evidence>
<evidence type="ECO:0000256" key="4">
    <source>
        <dbReference type="ARBA" id="ARBA00022737"/>
    </source>
</evidence>
<evidence type="ECO:0000256" key="11">
    <source>
        <dbReference type="SAM" id="MobiDB-lite"/>
    </source>
</evidence>
<dbReference type="InterPro" id="IPR034076">
    <property type="entry name" value="R3H_NF-X1"/>
</dbReference>
<dbReference type="InterPro" id="IPR000967">
    <property type="entry name" value="Znf_NFX1"/>
</dbReference>
<feature type="domain" description="PHD-type" evidence="12">
    <location>
        <begin position="493"/>
        <end position="545"/>
    </location>
</feature>
<evidence type="ECO:0000256" key="5">
    <source>
        <dbReference type="ARBA" id="ARBA00022771"/>
    </source>
</evidence>
<feature type="compositionally biased region" description="Basic and acidic residues" evidence="11">
    <location>
        <begin position="323"/>
        <end position="335"/>
    </location>
</feature>
<feature type="compositionally biased region" description="Polar residues" evidence="11">
    <location>
        <begin position="336"/>
        <end position="345"/>
    </location>
</feature>